<dbReference type="Gene3D" id="3.60.15.10">
    <property type="entry name" value="Ribonuclease Z/Hydroxyacylglutathione hydrolase-like"/>
    <property type="match status" value="1"/>
</dbReference>
<dbReference type="NCBIfam" id="TIGR00361">
    <property type="entry name" value="ComEC_Rec2"/>
    <property type="match status" value="1"/>
</dbReference>
<dbReference type="PANTHER" id="PTHR30619:SF1">
    <property type="entry name" value="RECOMBINATION PROTEIN 2"/>
    <property type="match status" value="1"/>
</dbReference>
<feature type="transmembrane region" description="Helical" evidence="6">
    <location>
        <begin position="448"/>
        <end position="471"/>
    </location>
</feature>
<dbReference type="AlphaFoldDB" id="A0A917XWK1"/>
<keyword evidence="5 6" id="KW-0472">Membrane</keyword>
<dbReference type="InterPro" id="IPR004797">
    <property type="entry name" value="Competence_ComEC/Rec2"/>
</dbReference>
<dbReference type="InterPro" id="IPR052159">
    <property type="entry name" value="Competence_DNA_uptake"/>
</dbReference>
<dbReference type="GO" id="GO:0030420">
    <property type="term" value="P:establishment of competence for transformation"/>
    <property type="evidence" value="ECO:0007669"/>
    <property type="project" value="InterPro"/>
</dbReference>
<dbReference type="InterPro" id="IPR036866">
    <property type="entry name" value="RibonucZ/Hydroxyglut_hydro"/>
</dbReference>
<dbReference type="GO" id="GO:0005886">
    <property type="term" value="C:plasma membrane"/>
    <property type="evidence" value="ECO:0007669"/>
    <property type="project" value="UniProtKB-SubCell"/>
</dbReference>
<feature type="transmembrane region" description="Helical" evidence="6">
    <location>
        <begin position="356"/>
        <end position="375"/>
    </location>
</feature>
<keyword evidence="3 6" id="KW-0812">Transmembrane</keyword>
<evidence type="ECO:0000256" key="6">
    <source>
        <dbReference type="SAM" id="Phobius"/>
    </source>
</evidence>
<keyword evidence="2" id="KW-1003">Cell membrane</keyword>
<dbReference type="EMBL" id="BMOS01000007">
    <property type="protein sequence ID" value="GGN54715.1"/>
    <property type="molecule type" value="Genomic_DNA"/>
</dbReference>
<dbReference type="PANTHER" id="PTHR30619">
    <property type="entry name" value="DNA INTERNALIZATION/COMPETENCE PROTEIN COMEC/REC2"/>
    <property type="match status" value="1"/>
</dbReference>
<gene>
    <name evidence="8" type="primary">comEC</name>
    <name evidence="8" type="ORF">GCM10007971_12740</name>
</gene>
<dbReference type="Pfam" id="PF00753">
    <property type="entry name" value="Lactamase_B"/>
    <property type="match status" value="1"/>
</dbReference>
<evidence type="ECO:0000256" key="3">
    <source>
        <dbReference type="ARBA" id="ARBA00022692"/>
    </source>
</evidence>
<dbReference type="InterPro" id="IPR004477">
    <property type="entry name" value="ComEC_N"/>
</dbReference>
<dbReference type="NCBIfam" id="TIGR00360">
    <property type="entry name" value="ComEC_N-term"/>
    <property type="match status" value="1"/>
</dbReference>
<proteinExistence type="predicted"/>
<reference evidence="8" key="1">
    <citation type="journal article" date="2014" name="Int. J. Syst. Evol. Microbiol.">
        <title>Complete genome sequence of Corynebacterium casei LMG S-19264T (=DSM 44701T), isolated from a smear-ripened cheese.</title>
        <authorList>
            <consortium name="US DOE Joint Genome Institute (JGI-PGF)"/>
            <person name="Walter F."/>
            <person name="Albersmeier A."/>
            <person name="Kalinowski J."/>
            <person name="Ruckert C."/>
        </authorList>
    </citation>
    <scope>NUCLEOTIDE SEQUENCE</scope>
    <source>
        <strain evidence="8">JCM 17251</strain>
    </source>
</reference>
<feature type="transmembrane region" description="Helical" evidence="6">
    <location>
        <begin position="326"/>
        <end position="344"/>
    </location>
</feature>
<dbReference type="SUPFAM" id="SSF56281">
    <property type="entry name" value="Metallo-hydrolase/oxidoreductase"/>
    <property type="match status" value="1"/>
</dbReference>
<feature type="transmembrane region" description="Helical" evidence="6">
    <location>
        <begin position="417"/>
        <end position="436"/>
    </location>
</feature>
<feature type="transmembrane region" description="Helical" evidence="6">
    <location>
        <begin position="267"/>
        <end position="297"/>
    </location>
</feature>
<comment type="subcellular location">
    <subcellularLocation>
        <location evidence="1">Cell membrane</location>
        <topology evidence="1">Multi-pass membrane protein</topology>
    </subcellularLocation>
</comment>
<dbReference type="SMART" id="SM00849">
    <property type="entry name" value="Lactamase_B"/>
    <property type="match status" value="1"/>
</dbReference>
<name>A0A917XWK1_9BACI</name>
<evidence type="ECO:0000256" key="1">
    <source>
        <dbReference type="ARBA" id="ARBA00004651"/>
    </source>
</evidence>
<dbReference type="Pfam" id="PF03772">
    <property type="entry name" value="Competence"/>
    <property type="match status" value="1"/>
</dbReference>
<accession>A0A917XWK1</accession>
<dbReference type="InterPro" id="IPR025405">
    <property type="entry name" value="DUF4131"/>
</dbReference>
<feature type="domain" description="Metallo-beta-lactamase" evidence="7">
    <location>
        <begin position="512"/>
        <end position="713"/>
    </location>
</feature>
<evidence type="ECO:0000313" key="9">
    <source>
        <dbReference type="Proteomes" id="UP000624041"/>
    </source>
</evidence>
<organism evidence="8 9">
    <name type="scientific">Oceanobacillus indicireducens</name>
    <dbReference type="NCBI Taxonomy" id="1004261"/>
    <lineage>
        <taxon>Bacteria</taxon>
        <taxon>Bacillati</taxon>
        <taxon>Bacillota</taxon>
        <taxon>Bacilli</taxon>
        <taxon>Bacillales</taxon>
        <taxon>Bacillaceae</taxon>
        <taxon>Oceanobacillus</taxon>
    </lineage>
</organism>
<keyword evidence="4 6" id="KW-1133">Transmembrane helix</keyword>
<feature type="transmembrane region" description="Helical" evidence="6">
    <location>
        <begin position="387"/>
        <end position="410"/>
    </location>
</feature>
<feature type="transmembrane region" description="Helical" evidence="6">
    <location>
        <begin position="304"/>
        <end position="320"/>
    </location>
</feature>
<feature type="transmembrane region" description="Helical" evidence="6">
    <location>
        <begin position="44"/>
        <end position="62"/>
    </location>
</feature>
<reference evidence="8" key="2">
    <citation type="submission" date="2020-09" db="EMBL/GenBank/DDBJ databases">
        <authorList>
            <person name="Sun Q."/>
            <person name="Ohkuma M."/>
        </authorList>
    </citation>
    <scope>NUCLEOTIDE SEQUENCE</scope>
    <source>
        <strain evidence="8">JCM 17251</strain>
    </source>
</reference>
<evidence type="ECO:0000256" key="4">
    <source>
        <dbReference type="ARBA" id="ARBA00022989"/>
    </source>
</evidence>
<keyword evidence="9" id="KW-1185">Reference proteome</keyword>
<evidence type="ECO:0000313" key="8">
    <source>
        <dbReference type="EMBL" id="GGN54715.1"/>
    </source>
</evidence>
<evidence type="ECO:0000256" key="2">
    <source>
        <dbReference type="ARBA" id="ARBA00022475"/>
    </source>
</evidence>
<dbReference type="Pfam" id="PF13567">
    <property type="entry name" value="DUF4131"/>
    <property type="match status" value="1"/>
</dbReference>
<feature type="transmembrane region" description="Helical" evidence="6">
    <location>
        <begin position="480"/>
        <end position="499"/>
    </location>
</feature>
<sequence length="761" mass="86924">MKGYWHIVALSALVAAISVLFEWNLFILMFLWLAYLFASHRLKILPLLLSIISYLFFFYYLPHVETDISSQKNSNDSTLLQGEIIRSPIIQENKIELVVEDDTTADKVLVIYFPDEREIAPNETALLKYGAECIVHGKIEYPEGASNPGEFDYRQFLLKKEITKQIVVHDLTDIDCVGASFWHRFIYLRQLLLHQAPENISDYTAAWVNALVLGDDSKIDPSVIRLFQDWGLSHILAISGLHIGIVVGLVYFLLIKTSAMTREKAELVVLLFLPLYAVLAGGEPSVLRASAMVVLFIILRRMKISVTALDIISVVFLLLLLFDRFIIYHIGFQFSFLVTFGIILTRKWLSLVSSSFYQVLIISFISQMVILPIQLNYFSLFQPLSILLNLVIIPYFSIFVIPFMFFFLLFSFLSESILHAFDILFTGIHYNVLLFIEWVDEYFNYPLYVSDLPVAFFICYYLCLVVSLVLVERERLKEAFIGFILLTLVLTGYAAAPYFSAKGTVTMLDIGQGDAFIIELPYREGVIMIDAGASFSLTDMEPSPTVYERIIKPYMRSRGIHEIDALFISHEDLDHFGSLEFMIEDGVVKEVYVSDYYVFEPKLMQKLMDHQVPLQRIEVGSTINIQGQPFTVVSPVVDKQDANENSLVLFTEIGSRSWLFTGDISEAEELEIMKHYQVQADVIKIAHHGSNTSSNPLFLQSLQSKDAFISVGRGNSYGHPTKEVIETLEELGIRIFRTDKHGAVQYIFGEDEAWFETFLPY</sequence>
<dbReference type="Proteomes" id="UP000624041">
    <property type="component" value="Unassembled WGS sequence"/>
</dbReference>
<evidence type="ECO:0000256" key="5">
    <source>
        <dbReference type="ARBA" id="ARBA00023136"/>
    </source>
</evidence>
<evidence type="ECO:0000259" key="7">
    <source>
        <dbReference type="SMART" id="SM00849"/>
    </source>
</evidence>
<dbReference type="RefSeq" id="WP_188856490.1">
    <property type="nucleotide sequence ID" value="NZ_BMOS01000007.1"/>
</dbReference>
<comment type="caution">
    <text evidence="8">The sequence shown here is derived from an EMBL/GenBank/DDBJ whole genome shotgun (WGS) entry which is preliminary data.</text>
</comment>
<dbReference type="InterPro" id="IPR035681">
    <property type="entry name" value="ComA-like_MBL"/>
</dbReference>
<dbReference type="InterPro" id="IPR001279">
    <property type="entry name" value="Metallo-B-lactamas"/>
</dbReference>
<dbReference type="CDD" id="cd07731">
    <property type="entry name" value="ComA-like_MBL-fold"/>
    <property type="match status" value="1"/>
</dbReference>
<protein>
    <submittedName>
        <fullName evidence="8">DNA internalization-related competence protein ComEC/Rec2</fullName>
    </submittedName>
</protein>
<feature type="transmembrane region" description="Helical" evidence="6">
    <location>
        <begin position="7"/>
        <end position="38"/>
    </location>
</feature>
<feature type="transmembrane region" description="Helical" evidence="6">
    <location>
        <begin position="235"/>
        <end position="255"/>
    </location>
</feature>